<dbReference type="InParanoid" id="K2RYD1"/>
<evidence type="ECO:0000256" key="1">
    <source>
        <dbReference type="ARBA" id="ARBA00001954"/>
    </source>
</evidence>
<dbReference type="HOGENOM" id="CLU_953376_0_0_1"/>
<dbReference type="EMBL" id="AHHD01000109">
    <property type="protein sequence ID" value="EKG19773.1"/>
    <property type="molecule type" value="Genomic_DNA"/>
</dbReference>
<name>K2RYD1_MACPH</name>
<feature type="compositionally biased region" description="Polar residues" evidence="5">
    <location>
        <begin position="189"/>
        <end position="201"/>
    </location>
</feature>
<evidence type="ECO:0000313" key="6">
    <source>
        <dbReference type="EMBL" id="EKG19773.1"/>
    </source>
</evidence>
<dbReference type="AlphaFoldDB" id="K2RYD1"/>
<accession>K2RYD1</accession>
<dbReference type="Pfam" id="PF03055">
    <property type="entry name" value="RPE65"/>
    <property type="match status" value="1"/>
</dbReference>
<evidence type="ECO:0000256" key="4">
    <source>
        <dbReference type="ARBA" id="ARBA00023004"/>
    </source>
</evidence>
<dbReference type="GO" id="GO:0046872">
    <property type="term" value="F:metal ion binding"/>
    <property type="evidence" value="ECO:0007669"/>
    <property type="project" value="UniProtKB-KW"/>
</dbReference>
<feature type="region of interest" description="Disordered" evidence="5">
    <location>
        <begin position="181"/>
        <end position="201"/>
    </location>
</feature>
<dbReference type="InterPro" id="IPR004294">
    <property type="entry name" value="Carotenoid_Oase"/>
</dbReference>
<evidence type="ECO:0000256" key="2">
    <source>
        <dbReference type="ARBA" id="ARBA00006787"/>
    </source>
</evidence>
<dbReference type="Proteomes" id="UP000007129">
    <property type="component" value="Unassembled WGS sequence"/>
</dbReference>
<gene>
    <name evidence="6" type="ORF">MPH_02919</name>
</gene>
<evidence type="ECO:0000256" key="3">
    <source>
        <dbReference type="ARBA" id="ARBA00022723"/>
    </source>
</evidence>
<keyword evidence="3" id="KW-0479">Metal-binding</keyword>
<protein>
    <submittedName>
        <fullName evidence="6">Carotenoid oxygenase</fullName>
    </submittedName>
</protein>
<evidence type="ECO:0000256" key="5">
    <source>
        <dbReference type="SAM" id="MobiDB-lite"/>
    </source>
</evidence>
<comment type="similarity">
    <text evidence="2">Belongs to the carotenoid oxygenase family.</text>
</comment>
<evidence type="ECO:0000313" key="7">
    <source>
        <dbReference type="Proteomes" id="UP000007129"/>
    </source>
</evidence>
<dbReference type="OrthoDB" id="1069523at2759"/>
<dbReference type="STRING" id="1126212.K2RYD1"/>
<dbReference type="VEuPathDB" id="FungiDB:MPH_02919"/>
<reference evidence="6 7" key="1">
    <citation type="journal article" date="2012" name="BMC Genomics">
        <title>Tools to kill: Genome of one of the most destructive plant pathogenic fungi Macrophomina phaseolina.</title>
        <authorList>
            <person name="Islam M.S."/>
            <person name="Haque M.S."/>
            <person name="Islam M.M."/>
            <person name="Emdad E.M."/>
            <person name="Halim A."/>
            <person name="Hossen Q.M.M."/>
            <person name="Hossain M.Z."/>
            <person name="Ahmed B."/>
            <person name="Rahim S."/>
            <person name="Rahman M.S."/>
            <person name="Alam M.M."/>
            <person name="Hou S."/>
            <person name="Wan X."/>
            <person name="Saito J.A."/>
            <person name="Alam M."/>
        </authorList>
    </citation>
    <scope>NUCLEOTIDE SEQUENCE [LARGE SCALE GENOMIC DNA]</scope>
    <source>
        <strain evidence="6 7">MS6</strain>
    </source>
</reference>
<comment type="cofactor">
    <cofactor evidence="1">
        <name>Fe(2+)</name>
        <dbReference type="ChEBI" id="CHEBI:29033"/>
    </cofactor>
</comment>
<organism evidence="6 7">
    <name type="scientific">Macrophomina phaseolina (strain MS6)</name>
    <name type="common">Charcoal rot fungus</name>
    <dbReference type="NCBI Taxonomy" id="1126212"/>
    <lineage>
        <taxon>Eukaryota</taxon>
        <taxon>Fungi</taxon>
        <taxon>Dikarya</taxon>
        <taxon>Ascomycota</taxon>
        <taxon>Pezizomycotina</taxon>
        <taxon>Dothideomycetes</taxon>
        <taxon>Dothideomycetes incertae sedis</taxon>
        <taxon>Botryosphaeriales</taxon>
        <taxon>Botryosphaeriaceae</taxon>
        <taxon>Macrophomina</taxon>
    </lineage>
</organism>
<sequence length="292" mass="33148">MANLQWCVMQLRRVRYETVTDSAPRPSPGVVDFKQKFVRTPRFVYERIAREPLFGSYRNIFSGDPRVKDEVQSPGNVHVHFWREKLLIPKDDSPPIIMDPDTLETIGNQLCAAIWVVFGILPYETNISWMKNSGEAQFRFNRYLVRLTYYISSPSVSMLMQASLSSSVFCRAEIPSQRISSGSMAPRTTAGSTFPTTSRKTTNSTLICSSRMEMACHHSPSIRTRPRRRISLNGPWFSAMSMAKWPELTIDTWASRTDTPGASYGEAVYGMVLFTSIRSPASQRFGKEETQS</sequence>
<proteinExistence type="inferred from homology"/>
<comment type="caution">
    <text evidence="6">The sequence shown here is derived from an EMBL/GenBank/DDBJ whole genome shotgun (WGS) entry which is preliminary data.</text>
</comment>
<dbReference type="GO" id="GO:0016702">
    <property type="term" value="F:oxidoreductase activity, acting on single donors with incorporation of molecular oxygen, incorporation of two atoms of oxygen"/>
    <property type="evidence" value="ECO:0007669"/>
    <property type="project" value="InterPro"/>
</dbReference>
<keyword evidence="4" id="KW-0408">Iron</keyword>